<comment type="caution">
    <text evidence="1">The sequence shown here is derived from an EMBL/GenBank/DDBJ whole genome shotgun (WGS) entry which is preliminary data.</text>
</comment>
<dbReference type="AlphaFoldDB" id="A0A1F8F665"/>
<gene>
    <name evidence="1" type="ORF">A2750_01500</name>
</gene>
<dbReference type="EMBL" id="MGJL01000011">
    <property type="protein sequence ID" value="OGN08108.1"/>
    <property type="molecule type" value="Genomic_DNA"/>
</dbReference>
<sequence>MVTVIGLAQEGNPILRFLLHEFMVEGPENLVKVGEIAGLATFTKLPFHSCRAIILAPKKMPQSFGLGLN</sequence>
<accession>A0A1F8F665</accession>
<reference evidence="1 2" key="1">
    <citation type="journal article" date="2016" name="Nat. Commun.">
        <title>Thousands of microbial genomes shed light on interconnected biogeochemical processes in an aquifer system.</title>
        <authorList>
            <person name="Anantharaman K."/>
            <person name="Brown C.T."/>
            <person name="Hug L.A."/>
            <person name="Sharon I."/>
            <person name="Castelle C.J."/>
            <person name="Probst A.J."/>
            <person name="Thomas B.C."/>
            <person name="Singh A."/>
            <person name="Wilkins M.J."/>
            <person name="Karaoz U."/>
            <person name="Brodie E.L."/>
            <person name="Williams K.H."/>
            <person name="Hubbard S.S."/>
            <person name="Banfield J.F."/>
        </authorList>
    </citation>
    <scope>NUCLEOTIDE SEQUENCE [LARGE SCALE GENOMIC DNA]</scope>
</reference>
<protein>
    <submittedName>
        <fullName evidence="1">Uncharacterized protein</fullName>
    </submittedName>
</protein>
<name>A0A1F8F665_9BACT</name>
<evidence type="ECO:0000313" key="1">
    <source>
        <dbReference type="EMBL" id="OGN08108.1"/>
    </source>
</evidence>
<dbReference type="Proteomes" id="UP000178023">
    <property type="component" value="Unassembled WGS sequence"/>
</dbReference>
<organism evidence="1 2">
    <name type="scientific">Candidatus Yanofskybacteria bacterium RIFCSPHIGHO2_01_FULL_45_42</name>
    <dbReference type="NCBI Taxonomy" id="1802671"/>
    <lineage>
        <taxon>Bacteria</taxon>
        <taxon>Candidatus Yanofskyibacteriota</taxon>
    </lineage>
</organism>
<proteinExistence type="predicted"/>
<evidence type="ECO:0000313" key="2">
    <source>
        <dbReference type="Proteomes" id="UP000178023"/>
    </source>
</evidence>